<dbReference type="Pfam" id="PF00646">
    <property type="entry name" value="F-box"/>
    <property type="match status" value="1"/>
</dbReference>
<sequence>MGASLGSAASKDRQQEHGGEAPRPDPCKKTRLSSPLCTIHGSHGHPRLIPGLPDEVSLQILARMPRMGYLKAKMVSRSWKAAVTGAELYRLRKELGVAEEWLYILTKAAAGGQKLVWHALDPVSNQWQRLPLMPGIECRSGGVYGLGLRDLVSAGVGIFDVIRGWLGQKELSGGVPPFCGCAVGAAGGCLYVLGGFSGASASKRVWRYDPSANSWREVSPMRAGRAFCKASLLNDKLYVVGGVSKGENGLIAPLRSAEVFDPATGAWAELPDMLFSKSQAMPTAIADLLKPVAAGVTSYGGKLHVPQSFYSWPFAVDVGGEVFDPETNSWEQMPAGMGEGWPARQAGTRLSAVVEGDLYALEPATSSSGGCEIKMYDAQEDAWKVAVSQVRAGAFDESDSPCLLAAFLGKLHLVVKDMGSRISVVQMDSLMKPVDSPALSAATTCRTPDVSSEQAHVWKAIASKNIAAAELVSCQVMGKRAKAVWRLNATYADLPAPHWDWEEMPAAPVPRLDGASVQIGDLLYVFAGYGNIDHVHSHVDVYNFTSNTWTQRFHMPKEMAHSHLGMASDGRYIYAVSGQYGPQCRASINRNFVFDTETREWHGLPPLPLPRYAPATQLWRGRLHVMGGGKEDRHEPGLEHWSLAVKDGKALENEWRAEVPIPRGGPHRYVGVYLCHLHVVAMRACIVANDKLFVIGGQEGDFMAKPGSPIFKCVRRHEVVYGDVYMLDDGAKWKELSPMPKPDSHIEFAWVVVNNSIVIVGGTTEKHPITKKMILVGEVFRFDLEALTWSVIGRMPFRIKTALAGYWEGWLYFTSGQRDRGPDNPAPKKVVGSMWRTRLHL</sequence>
<evidence type="ECO:0000313" key="4">
    <source>
        <dbReference type="Proteomes" id="UP000251960"/>
    </source>
</evidence>
<evidence type="ECO:0000313" key="3">
    <source>
        <dbReference type="EMBL" id="PWZ27988.1"/>
    </source>
</evidence>
<dbReference type="AlphaFoldDB" id="A0A3L6F515"/>
<evidence type="ECO:0000256" key="1">
    <source>
        <dbReference type="SAM" id="MobiDB-lite"/>
    </source>
</evidence>
<dbReference type="SMART" id="SM00612">
    <property type="entry name" value="Kelch"/>
    <property type="match status" value="5"/>
</dbReference>
<feature type="region of interest" description="Disordered" evidence="1">
    <location>
        <begin position="1"/>
        <end position="34"/>
    </location>
</feature>
<comment type="caution">
    <text evidence="3">The sequence shown here is derived from an EMBL/GenBank/DDBJ whole genome shotgun (WGS) entry which is preliminary data.</text>
</comment>
<proteinExistence type="predicted"/>
<gene>
    <name evidence="3" type="primary">At3g27220_0</name>
    <name evidence="3" type="ORF">Zm00014a_025674</name>
</gene>
<name>A0A3L6F515_MAIZE</name>
<dbReference type="SUPFAM" id="SSF117281">
    <property type="entry name" value="Kelch motif"/>
    <property type="match status" value="3"/>
</dbReference>
<dbReference type="PROSITE" id="PS50181">
    <property type="entry name" value="FBOX"/>
    <property type="match status" value="1"/>
</dbReference>
<dbReference type="InterPro" id="IPR015915">
    <property type="entry name" value="Kelch-typ_b-propeller"/>
</dbReference>
<dbReference type="ExpressionAtlas" id="A0A3L6F515">
    <property type="expression patterns" value="baseline and differential"/>
</dbReference>
<dbReference type="PANTHER" id="PTHR46773">
    <property type="match status" value="1"/>
</dbReference>
<dbReference type="InterPro" id="IPR036047">
    <property type="entry name" value="F-box-like_dom_sf"/>
</dbReference>
<accession>A0A3L6F515</accession>
<dbReference type="InterPro" id="IPR001810">
    <property type="entry name" value="F-box_dom"/>
</dbReference>
<evidence type="ECO:0000259" key="2">
    <source>
        <dbReference type="PROSITE" id="PS50181"/>
    </source>
</evidence>
<dbReference type="PANTHER" id="PTHR46773:SF3">
    <property type="entry name" value="OS08G0128000 PROTEIN"/>
    <property type="match status" value="1"/>
</dbReference>
<dbReference type="InterPro" id="IPR053256">
    <property type="entry name" value="Kelch_repeat-containing"/>
</dbReference>
<dbReference type="InterPro" id="IPR006652">
    <property type="entry name" value="Kelch_1"/>
</dbReference>
<feature type="domain" description="F-box" evidence="2">
    <location>
        <begin position="46"/>
        <end position="92"/>
    </location>
</feature>
<feature type="compositionally biased region" description="Basic and acidic residues" evidence="1">
    <location>
        <begin position="10"/>
        <end position="28"/>
    </location>
</feature>
<protein>
    <submittedName>
        <fullName evidence="3">Kelch repeat-containing protein</fullName>
    </submittedName>
</protein>
<dbReference type="SUPFAM" id="SSF81383">
    <property type="entry name" value="F-box domain"/>
    <property type="match status" value="1"/>
</dbReference>
<dbReference type="Gene3D" id="2.120.10.80">
    <property type="entry name" value="Kelch-type beta propeller"/>
    <property type="match status" value="3"/>
</dbReference>
<organism evidence="3 4">
    <name type="scientific">Zea mays</name>
    <name type="common">Maize</name>
    <dbReference type="NCBI Taxonomy" id="4577"/>
    <lineage>
        <taxon>Eukaryota</taxon>
        <taxon>Viridiplantae</taxon>
        <taxon>Streptophyta</taxon>
        <taxon>Embryophyta</taxon>
        <taxon>Tracheophyta</taxon>
        <taxon>Spermatophyta</taxon>
        <taxon>Magnoliopsida</taxon>
        <taxon>Liliopsida</taxon>
        <taxon>Poales</taxon>
        <taxon>Poaceae</taxon>
        <taxon>PACMAD clade</taxon>
        <taxon>Panicoideae</taxon>
        <taxon>Andropogonodae</taxon>
        <taxon>Andropogoneae</taxon>
        <taxon>Tripsacinae</taxon>
        <taxon>Zea</taxon>
    </lineage>
</organism>
<reference evidence="3 4" key="1">
    <citation type="journal article" date="2018" name="Nat. Genet.">
        <title>Extensive intraspecific gene order and gene structural variations between Mo17 and other maize genomes.</title>
        <authorList>
            <person name="Sun S."/>
            <person name="Zhou Y."/>
            <person name="Chen J."/>
            <person name="Shi J."/>
            <person name="Zhao H."/>
            <person name="Zhao H."/>
            <person name="Song W."/>
            <person name="Zhang M."/>
            <person name="Cui Y."/>
            <person name="Dong X."/>
            <person name="Liu H."/>
            <person name="Ma X."/>
            <person name="Jiao Y."/>
            <person name="Wang B."/>
            <person name="Wei X."/>
            <person name="Stein J.C."/>
            <person name="Glaubitz J.C."/>
            <person name="Lu F."/>
            <person name="Yu G."/>
            <person name="Liang C."/>
            <person name="Fengler K."/>
            <person name="Li B."/>
            <person name="Rafalski A."/>
            <person name="Schnable P.S."/>
            <person name="Ware D.H."/>
            <person name="Buckler E.S."/>
            <person name="Lai J."/>
        </authorList>
    </citation>
    <scope>NUCLEOTIDE SEQUENCE [LARGE SCALE GENOMIC DNA]</scope>
    <source>
        <strain evidence="4">cv. Missouri 17</strain>
        <tissue evidence="3">Seedling</tissue>
    </source>
</reference>
<dbReference type="Pfam" id="PF01344">
    <property type="entry name" value="Kelch_1"/>
    <property type="match status" value="4"/>
</dbReference>
<dbReference type="EMBL" id="NCVQ01000005">
    <property type="protein sequence ID" value="PWZ27988.1"/>
    <property type="molecule type" value="Genomic_DNA"/>
</dbReference>
<dbReference type="Proteomes" id="UP000251960">
    <property type="component" value="Chromosome 4"/>
</dbReference>
<dbReference type="CDD" id="cd22152">
    <property type="entry name" value="F-box_AtAFR-like"/>
    <property type="match status" value="1"/>
</dbReference>